<dbReference type="SMART" id="SM00857">
    <property type="entry name" value="Resolvase"/>
    <property type="match status" value="1"/>
</dbReference>
<dbReference type="PANTHER" id="PTHR30461:SF2">
    <property type="entry name" value="SERINE RECOMBINASE PINE-RELATED"/>
    <property type="match status" value="1"/>
</dbReference>
<accession>A0ABW6GZT4</accession>
<gene>
    <name evidence="5" type="ORF">ACFW88_04880</name>
</gene>
<dbReference type="Pfam" id="PF13408">
    <property type="entry name" value="Zn_ribbon_recom"/>
    <property type="match status" value="1"/>
</dbReference>
<dbReference type="Gene3D" id="3.90.1750.20">
    <property type="entry name" value="Putative Large Serine Recombinase, Chain B, Domain 2"/>
    <property type="match status" value="1"/>
</dbReference>
<dbReference type="Pfam" id="PF07508">
    <property type="entry name" value="Recombinase"/>
    <property type="match status" value="1"/>
</dbReference>
<evidence type="ECO:0000259" key="4">
    <source>
        <dbReference type="PROSITE" id="PS51737"/>
    </source>
</evidence>
<feature type="region of interest" description="Disordered" evidence="3">
    <location>
        <begin position="1"/>
        <end position="34"/>
    </location>
</feature>
<dbReference type="Pfam" id="PF00239">
    <property type="entry name" value="Resolvase"/>
    <property type="match status" value="1"/>
</dbReference>
<dbReference type="InterPro" id="IPR006119">
    <property type="entry name" value="Resolv_N"/>
</dbReference>
<dbReference type="InterPro" id="IPR050639">
    <property type="entry name" value="SSR_resolvase"/>
</dbReference>
<dbReference type="CDD" id="cd00338">
    <property type="entry name" value="Ser_Recombinase"/>
    <property type="match status" value="1"/>
</dbReference>
<evidence type="ECO:0000256" key="2">
    <source>
        <dbReference type="ARBA" id="ARBA00023172"/>
    </source>
</evidence>
<evidence type="ECO:0000256" key="3">
    <source>
        <dbReference type="SAM" id="MobiDB-lite"/>
    </source>
</evidence>
<feature type="domain" description="Recombinase" evidence="4">
    <location>
        <begin position="215"/>
        <end position="353"/>
    </location>
</feature>
<keyword evidence="1" id="KW-0238">DNA-binding</keyword>
<dbReference type="RefSeq" id="WP_381839913.1">
    <property type="nucleotide sequence ID" value="NZ_JBHYTS010000005.1"/>
</dbReference>
<protein>
    <submittedName>
        <fullName evidence="5">Recombinase family protein</fullName>
    </submittedName>
</protein>
<reference evidence="5 6" key="1">
    <citation type="submission" date="2024-09" db="EMBL/GenBank/DDBJ databases">
        <title>The Natural Products Discovery Center: Release of the First 8490 Sequenced Strains for Exploring Actinobacteria Biosynthetic Diversity.</title>
        <authorList>
            <person name="Kalkreuter E."/>
            <person name="Kautsar S.A."/>
            <person name="Yang D."/>
            <person name="Bader C.D."/>
            <person name="Teijaro C.N."/>
            <person name="Fluegel L."/>
            <person name="Davis C.M."/>
            <person name="Simpson J.R."/>
            <person name="Lauterbach L."/>
            <person name="Steele A.D."/>
            <person name="Gui C."/>
            <person name="Meng S."/>
            <person name="Li G."/>
            <person name="Viehrig K."/>
            <person name="Ye F."/>
            <person name="Su P."/>
            <person name="Kiefer A.F."/>
            <person name="Nichols A."/>
            <person name="Cepeda A.J."/>
            <person name="Yan W."/>
            <person name="Fan B."/>
            <person name="Jiang Y."/>
            <person name="Adhikari A."/>
            <person name="Zheng C.-J."/>
            <person name="Schuster L."/>
            <person name="Cowan T.M."/>
            <person name="Smanski M.J."/>
            <person name="Chevrette M.G."/>
            <person name="De Carvalho L.P.S."/>
            <person name="Shen B."/>
        </authorList>
    </citation>
    <scope>NUCLEOTIDE SEQUENCE [LARGE SCALE GENOMIC DNA]</scope>
    <source>
        <strain evidence="5 6">NPDC059500</strain>
    </source>
</reference>
<dbReference type="PROSITE" id="PS51737">
    <property type="entry name" value="RECOMBINASE_DNA_BIND"/>
    <property type="match status" value="1"/>
</dbReference>
<dbReference type="InterPro" id="IPR038109">
    <property type="entry name" value="DNA_bind_recomb_sf"/>
</dbReference>
<dbReference type="Gene3D" id="3.40.50.1390">
    <property type="entry name" value="Resolvase, N-terminal catalytic domain"/>
    <property type="match status" value="1"/>
</dbReference>
<sequence length="479" mass="52054">MSIRHPRVGPKGPGGCVSSPGVRPTLPRSVDMPERSPLSALPACFDPLRTRLPRALAALRLSCATSVTTSPGRQRSAVRRCADQLRFTLVAEASDLGVSARTTSPFERPALSPWLQRPHAYDAVVWSHVDRAVRSVQHMTELIAWARRHGRILAFGMPEDGLPLVITPLAGGSVIERCMELARDAQREAETISARLTSAHAALRETGRYGGGLVPFGYLKAPHPSGSGWSLAPDPETASLVRSIISDVRSGRSLLAIARDLNELGVPVPRDRHAQLRGRSTGGRRHGRDFDRFRWTSGTLSKVLRSPSLIGHRTHGGRTVRDELGAPVLIGRPLLSDAEFDALQVTLESRSNGTHRPRRRTAALLTGVAHCRGCGGRMYFATRKGYAYGDYLCRATARGEVCPAPAGMRSDWLEQYTLDRYYQATGKDGTVVRGDLFRDGVRVTVAKGRRGGGPERSGGPDTTRLTFTIGGLSDSRWGD</sequence>
<proteinExistence type="predicted"/>
<keyword evidence="6" id="KW-1185">Reference proteome</keyword>
<evidence type="ECO:0000313" key="6">
    <source>
        <dbReference type="Proteomes" id="UP001599756"/>
    </source>
</evidence>
<comment type="caution">
    <text evidence="5">The sequence shown here is derived from an EMBL/GenBank/DDBJ whole genome shotgun (WGS) entry which is preliminary data.</text>
</comment>
<dbReference type="InterPro" id="IPR011109">
    <property type="entry name" value="DNA_bind_recombinase_dom"/>
</dbReference>
<keyword evidence="2" id="KW-0233">DNA recombination</keyword>
<dbReference type="PANTHER" id="PTHR30461">
    <property type="entry name" value="DNA-INVERTASE FROM LAMBDOID PROPHAGE"/>
    <property type="match status" value="1"/>
</dbReference>
<organism evidence="5 6">
    <name type="scientific">Streptomyces anandii</name>
    <dbReference type="NCBI Taxonomy" id="285454"/>
    <lineage>
        <taxon>Bacteria</taxon>
        <taxon>Bacillati</taxon>
        <taxon>Actinomycetota</taxon>
        <taxon>Actinomycetes</taxon>
        <taxon>Kitasatosporales</taxon>
        <taxon>Streptomycetaceae</taxon>
        <taxon>Streptomyces</taxon>
    </lineage>
</organism>
<dbReference type="InterPro" id="IPR036162">
    <property type="entry name" value="Resolvase-like_N_sf"/>
</dbReference>
<name>A0ABW6GZT4_9ACTN</name>
<dbReference type="SUPFAM" id="SSF53041">
    <property type="entry name" value="Resolvase-like"/>
    <property type="match status" value="1"/>
</dbReference>
<dbReference type="InterPro" id="IPR025827">
    <property type="entry name" value="Zn_ribbon_recom_dom"/>
</dbReference>
<dbReference type="Proteomes" id="UP001599756">
    <property type="component" value="Unassembled WGS sequence"/>
</dbReference>
<evidence type="ECO:0000256" key="1">
    <source>
        <dbReference type="ARBA" id="ARBA00023125"/>
    </source>
</evidence>
<evidence type="ECO:0000313" key="5">
    <source>
        <dbReference type="EMBL" id="MFE1749869.1"/>
    </source>
</evidence>
<dbReference type="EMBL" id="JBHYTS010000005">
    <property type="protein sequence ID" value="MFE1749869.1"/>
    <property type="molecule type" value="Genomic_DNA"/>
</dbReference>